<name>A0AAV1CD85_OLDCO</name>
<dbReference type="AlphaFoldDB" id="A0AAV1CD85"/>
<organism evidence="1 2">
    <name type="scientific">Oldenlandia corymbosa var. corymbosa</name>
    <dbReference type="NCBI Taxonomy" id="529605"/>
    <lineage>
        <taxon>Eukaryota</taxon>
        <taxon>Viridiplantae</taxon>
        <taxon>Streptophyta</taxon>
        <taxon>Embryophyta</taxon>
        <taxon>Tracheophyta</taxon>
        <taxon>Spermatophyta</taxon>
        <taxon>Magnoliopsida</taxon>
        <taxon>eudicotyledons</taxon>
        <taxon>Gunneridae</taxon>
        <taxon>Pentapetalae</taxon>
        <taxon>asterids</taxon>
        <taxon>lamiids</taxon>
        <taxon>Gentianales</taxon>
        <taxon>Rubiaceae</taxon>
        <taxon>Rubioideae</taxon>
        <taxon>Spermacoceae</taxon>
        <taxon>Hedyotis-Oldenlandia complex</taxon>
        <taxon>Oldenlandia</taxon>
    </lineage>
</organism>
<dbReference type="Proteomes" id="UP001161247">
    <property type="component" value="Chromosome 2"/>
</dbReference>
<evidence type="ECO:0000313" key="2">
    <source>
        <dbReference type="Proteomes" id="UP001161247"/>
    </source>
</evidence>
<gene>
    <name evidence="1" type="ORF">OLC1_LOCUS4945</name>
</gene>
<reference evidence="1" key="1">
    <citation type="submission" date="2023-03" db="EMBL/GenBank/DDBJ databases">
        <authorList>
            <person name="Julca I."/>
        </authorList>
    </citation>
    <scope>NUCLEOTIDE SEQUENCE</scope>
</reference>
<dbReference type="InterPro" id="IPR053249">
    <property type="entry name" value="LFS"/>
</dbReference>
<protein>
    <submittedName>
        <fullName evidence="1">OLC1v1029100C1</fullName>
    </submittedName>
</protein>
<dbReference type="EMBL" id="OX459119">
    <property type="protein sequence ID" value="CAI9093569.1"/>
    <property type="molecule type" value="Genomic_DNA"/>
</dbReference>
<keyword evidence="2" id="KW-1185">Reference proteome</keyword>
<dbReference type="Pfam" id="PF10604">
    <property type="entry name" value="Polyketide_cyc2"/>
    <property type="match status" value="1"/>
</dbReference>
<sequence>MEREISKQPMKWEATVSAQLKQASADQIWPLLKDFFGIYKYFPSLSTSYGVHGNNGEMGSIRYCEGSRIPAKESREKNDGGRKKLEPTPVSWSKEKLIDIDPIRMSLSYEMVDSNLGFTSYVSTIRIHQDESIKNNNIGCVLQWSFSVDPVEGLEFEDLVDKYRVGLQKMARKLEDSSSSGKVFD</sequence>
<proteinExistence type="predicted"/>
<dbReference type="SUPFAM" id="SSF55961">
    <property type="entry name" value="Bet v1-like"/>
    <property type="match status" value="1"/>
</dbReference>
<accession>A0AAV1CD85</accession>
<dbReference type="GO" id="GO:0004864">
    <property type="term" value="F:protein phosphatase inhibitor activity"/>
    <property type="evidence" value="ECO:0007669"/>
    <property type="project" value="UniProtKB-ARBA"/>
</dbReference>
<dbReference type="PANTHER" id="PTHR33789:SF15">
    <property type="entry name" value="LACHRYMATORY-FACTOR SYNTHASE"/>
    <property type="match status" value="1"/>
</dbReference>
<dbReference type="Gene3D" id="3.30.530.20">
    <property type="match status" value="1"/>
</dbReference>
<dbReference type="PANTHER" id="PTHR33789">
    <property type="entry name" value="LACHRYMATORY-FACTOR SYNTHASE"/>
    <property type="match status" value="1"/>
</dbReference>
<dbReference type="InterPro" id="IPR019587">
    <property type="entry name" value="Polyketide_cyclase/dehydratase"/>
</dbReference>
<dbReference type="FunFam" id="3.30.530.20:FF:000064">
    <property type="entry name" value="Lachrymatory-factor synthase"/>
    <property type="match status" value="1"/>
</dbReference>
<dbReference type="CDD" id="cd07821">
    <property type="entry name" value="PYR_PYL_RCAR_like"/>
    <property type="match status" value="1"/>
</dbReference>
<evidence type="ECO:0000313" key="1">
    <source>
        <dbReference type="EMBL" id="CAI9093569.1"/>
    </source>
</evidence>
<dbReference type="InterPro" id="IPR023393">
    <property type="entry name" value="START-like_dom_sf"/>
</dbReference>